<dbReference type="AlphaFoldDB" id="A0A1H0IGK9"/>
<organism evidence="3 4">
    <name type="scientific">Methylobacterium phyllostachyos</name>
    <dbReference type="NCBI Taxonomy" id="582672"/>
    <lineage>
        <taxon>Bacteria</taxon>
        <taxon>Pseudomonadati</taxon>
        <taxon>Pseudomonadota</taxon>
        <taxon>Alphaproteobacteria</taxon>
        <taxon>Hyphomicrobiales</taxon>
        <taxon>Methylobacteriaceae</taxon>
        <taxon>Methylobacterium</taxon>
    </lineage>
</organism>
<dbReference type="RefSeq" id="WP_091721030.1">
    <property type="nucleotide sequence ID" value="NZ_FNHS01000019.1"/>
</dbReference>
<evidence type="ECO:0000313" key="3">
    <source>
        <dbReference type="EMBL" id="SDO30542.1"/>
    </source>
</evidence>
<feature type="compositionally biased region" description="Polar residues" evidence="1">
    <location>
        <begin position="24"/>
        <end position="39"/>
    </location>
</feature>
<name>A0A1H0IGK9_9HYPH</name>
<feature type="signal peptide" evidence="2">
    <location>
        <begin position="1"/>
        <end position="22"/>
    </location>
</feature>
<reference evidence="4" key="1">
    <citation type="submission" date="2016-10" db="EMBL/GenBank/DDBJ databases">
        <authorList>
            <person name="Varghese N."/>
            <person name="Submissions S."/>
        </authorList>
    </citation>
    <scope>NUCLEOTIDE SEQUENCE [LARGE SCALE GENOMIC DNA]</scope>
    <source>
        <strain evidence="4">BL47</strain>
    </source>
</reference>
<gene>
    <name evidence="3" type="ORF">SAMN05216360_1199</name>
</gene>
<protein>
    <recommendedName>
        <fullName evidence="5">Serine protease autotransporter</fullName>
    </recommendedName>
</protein>
<evidence type="ECO:0000256" key="2">
    <source>
        <dbReference type="SAM" id="SignalP"/>
    </source>
</evidence>
<feature type="region of interest" description="Disordered" evidence="1">
    <location>
        <begin position="24"/>
        <end position="94"/>
    </location>
</feature>
<dbReference type="EMBL" id="FNHS01000019">
    <property type="protein sequence ID" value="SDO30542.1"/>
    <property type="molecule type" value="Genomic_DNA"/>
</dbReference>
<evidence type="ECO:0008006" key="5">
    <source>
        <dbReference type="Google" id="ProtNLM"/>
    </source>
</evidence>
<feature type="chain" id="PRO_5011529739" description="Serine protease autotransporter" evidence="2">
    <location>
        <begin position="23"/>
        <end position="94"/>
    </location>
</feature>
<dbReference type="STRING" id="582672.SAMN05216360_1199"/>
<dbReference type="Proteomes" id="UP000198704">
    <property type="component" value="Unassembled WGS sequence"/>
</dbReference>
<proteinExistence type="predicted"/>
<feature type="compositionally biased region" description="Low complexity" evidence="1">
    <location>
        <begin position="76"/>
        <end position="94"/>
    </location>
</feature>
<sequence>MSKTILALATSLVLATSGAALAQAPQTGGANQGNVNKSGTVGGTSTGAMERTGSTGVGMAPGTSGGPRVSTPGAPAGSSMGNGTTGSGAAPSGK</sequence>
<evidence type="ECO:0000313" key="4">
    <source>
        <dbReference type="Proteomes" id="UP000198704"/>
    </source>
</evidence>
<keyword evidence="4" id="KW-1185">Reference proteome</keyword>
<keyword evidence="2" id="KW-0732">Signal</keyword>
<evidence type="ECO:0000256" key="1">
    <source>
        <dbReference type="SAM" id="MobiDB-lite"/>
    </source>
</evidence>
<dbReference type="OrthoDB" id="8005704at2"/>
<accession>A0A1H0IGK9</accession>